<gene>
    <name evidence="2" type="primary">hemE_6</name>
    <name evidence="2" type="ORF">SPSIL_010200</name>
</gene>
<sequence>MNLTEKARLKAVLAKEKTDRPPVICSGGMMSAATTAVLSDFTNNFHNDPVIMAQVAERIRLNTGFENLGVPFCMTVEAEVFGSTVDLGDAGVEPCITEYGAGELAAITDRPLPDPLTAGRSPVILAAIRELSARNQDIPIIGNITGPISLTTSIIDPLRFFRLMRKAPAEVSATLDYVTNYLVTFAQAQIAAGADVIAIADPTATGEILGNVNFQRFVTPMLLRLVREIKNAGAGVIVHICGDATVLLDSLRELNGAVLSFDSIVNLPKAKVVLEDIPVMGNINTQMLHTGEPQRISSHVENLLTQGIDIIAPACGISLATPQINLRALTTVVKRFGR</sequence>
<feature type="domain" description="Uroporphyrinogen decarboxylase (URO-D)" evidence="1">
    <location>
        <begin position="5"/>
        <end position="335"/>
    </location>
</feature>
<dbReference type="InterPro" id="IPR052024">
    <property type="entry name" value="Methanogen_methyltrans"/>
</dbReference>
<keyword evidence="3" id="KW-1185">Reference proteome</keyword>
<name>A0ABZ3IGU5_9FIRM</name>
<keyword evidence="2" id="KW-0456">Lyase</keyword>
<dbReference type="Gene3D" id="3.20.20.210">
    <property type="match status" value="1"/>
</dbReference>
<evidence type="ECO:0000313" key="3">
    <source>
        <dbReference type="Proteomes" id="UP000216752"/>
    </source>
</evidence>
<protein>
    <submittedName>
        <fullName evidence="2">Uroporphyrinogen decarboxylase</fullName>
        <ecNumber evidence="2">4.1.1.37</ecNumber>
    </submittedName>
</protein>
<dbReference type="EMBL" id="CP155573">
    <property type="protein sequence ID" value="XFO64911.1"/>
    <property type="molecule type" value="Genomic_DNA"/>
</dbReference>
<dbReference type="SUPFAM" id="SSF51726">
    <property type="entry name" value="UROD/MetE-like"/>
    <property type="match status" value="1"/>
</dbReference>
<dbReference type="InterPro" id="IPR038071">
    <property type="entry name" value="UROD/MetE-like_sf"/>
</dbReference>
<dbReference type="PANTHER" id="PTHR47099:SF1">
    <property type="entry name" value="METHYLCOBAMIDE:COM METHYLTRANSFERASE MTBA"/>
    <property type="match status" value="1"/>
</dbReference>
<dbReference type="RefSeq" id="WP_169717655.1">
    <property type="nucleotide sequence ID" value="NZ_CP155573.1"/>
</dbReference>
<organism evidence="2 3">
    <name type="scientific">Sporomusa silvacetica DSM 10669</name>
    <dbReference type="NCBI Taxonomy" id="1123289"/>
    <lineage>
        <taxon>Bacteria</taxon>
        <taxon>Bacillati</taxon>
        <taxon>Bacillota</taxon>
        <taxon>Negativicutes</taxon>
        <taxon>Selenomonadales</taxon>
        <taxon>Sporomusaceae</taxon>
        <taxon>Sporomusa</taxon>
    </lineage>
</organism>
<dbReference type="InterPro" id="IPR000257">
    <property type="entry name" value="Uroporphyrinogen_deCOase"/>
</dbReference>
<dbReference type="Proteomes" id="UP000216752">
    <property type="component" value="Chromosome"/>
</dbReference>
<reference evidence="2" key="1">
    <citation type="submission" date="2024-05" db="EMBL/GenBank/DDBJ databases">
        <title>Isolation and characterization of Sporomusa carbonis sp. nov., a carboxydotrophic hydrogenogen in the genus of Sporomusa isolated from a charcoal burning pile.</title>
        <authorList>
            <person name="Boeer T."/>
            <person name="Rosenbaum F."/>
            <person name="Eysell L."/>
            <person name="Mueller V."/>
            <person name="Daniel R."/>
            <person name="Poehlein A."/>
        </authorList>
    </citation>
    <scope>NUCLEOTIDE SEQUENCE [LARGE SCALE GENOMIC DNA]</scope>
    <source>
        <strain evidence="2">DSM 10669</strain>
    </source>
</reference>
<dbReference type="GO" id="GO:0004853">
    <property type="term" value="F:uroporphyrinogen decarboxylase activity"/>
    <property type="evidence" value="ECO:0007669"/>
    <property type="project" value="UniProtKB-EC"/>
</dbReference>
<dbReference type="Pfam" id="PF01208">
    <property type="entry name" value="URO-D"/>
    <property type="match status" value="1"/>
</dbReference>
<evidence type="ECO:0000259" key="1">
    <source>
        <dbReference type="Pfam" id="PF01208"/>
    </source>
</evidence>
<dbReference type="PANTHER" id="PTHR47099">
    <property type="entry name" value="METHYLCOBAMIDE:COM METHYLTRANSFERASE MTBA"/>
    <property type="match status" value="1"/>
</dbReference>
<dbReference type="EC" id="4.1.1.37" evidence="2"/>
<dbReference type="NCBIfam" id="NF004889">
    <property type="entry name" value="PRK06252.1"/>
    <property type="match status" value="1"/>
</dbReference>
<accession>A0ABZ3IGU5</accession>
<proteinExistence type="predicted"/>
<evidence type="ECO:0000313" key="2">
    <source>
        <dbReference type="EMBL" id="XFO64911.1"/>
    </source>
</evidence>